<dbReference type="EC" id="1.17.4.1" evidence="2 10"/>
<evidence type="ECO:0000256" key="10">
    <source>
        <dbReference type="RuleBase" id="RU003410"/>
    </source>
</evidence>
<dbReference type="GO" id="GO:0004748">
    <property type="term" value="F:ribonucleoside-diphosphate reductase activity, thioredoxin disulfide as acceptor"/>
    <property type="evidence" value="ECO:0007669"/>
    <property type="project" value="UniProtKB-EC"/>
</dbReference>
<evidence type="ECO:0000256" key="3">
    <source>
        <dbReference type="ARBA" id="ARBA00022533"/>
    </source>
</evidence>
<feature type="domain" description="ATP-cone" evidence="11">
    <location>
        <begin position="13"/>
        <end position="106"/>
    </location>
</feature>
<dbReference type="Pfam" id="PF00317">
    <property type="entry name" value="Ribonuc_red_lgN"/>
    <property type="match status" value="1"/>
</dbReference>
<evidence type="ECO:0000256" key="5">
    <source>
        <dbReference type="ARBA" id="ARBA00022840"/>
    </source>
</evidence>
<dbReference type="PROSITE" id="PS51161">
    <property type="entry name" value="ATP_CONE"/>
    <property type="match status" value="1"/>
</dbReference>
<evidence type="ECO:0000259" key="11">
    <source>
        <dbReference type="PROSITE" id="PS51161"/>
    </source>
</evidence>
<comment type="similarity">
    <text evidence="1 10">Belongs to the ribonucleoside diphosphate reductase large chain family.</text>
</comment>
<dbReference type="EMBL" id="LQYY01000058">
    <property type="protein sequence ID" value="KYD34188.1"/>
    <property type="molecule type" value="Genomic_DNA"/>
</dbReference>
<sequence length="767" mass="87642">MEGEKKRMTTLTKTVILDDQGKSVSFSREEFVSLIGQAAAGFGRLSLDEYVERVWQLLSRKESVTVEQLHQTAILEGLSYIDEEEPDWTFVCARLYLRQLYREAARQRGYDERERYGDFYSLLVALTEQGVYSPFLLERYTKEEVDAIGAFLDPEKDKLFTYIGLRTLADRYLARDYERRLYELPQERFLVIAMTLMANEPQKRRLALVKEAYWALSNLYMTVATPTLANAGKSYGQLSSCFVDTVDDSLQGIYDSNTDIANLSKSGGGIGVYLGKIRSRGSDIKGFKGVSSGVIPWMKQLNNTAVSVDQLGQRKGAISVYLDVWHKDIFAFLDARLNNGDERLRTHDLFTGVCIPDLFMEQVEQRGDWYLFDPHEVRKVMGFSLEDFYDEEKGRGSFREKYWQCVNEPRLSKEKVPAIDVMKSIMRSQLESGTPFMFYRDEVNRQNPNRHLGMIYCSNLCTEIAQNQSPTVTKRQYVKDGTIIIEKIPGDFVVCNLSSINLARAVTDGVLARLIPIQMRMLDNVIDLNNIPVLQAGLTNEKYRAVGLGTFGWHHLLALKGIRWESDEAVRYADELYETIAYLAIQASMELAKEKGSYPAFPGSDWQTGAYFERRGYESHGELDWDRLKQDVARYGMRNGYVMAVAPNASTSIIAGSTASIDPIFLKVYAEEKKDYKIPVTVPDLNEQTTWYYKSAYHIDQRWSIKQNAARQRHIDQAISFNFYVVNTIKAKELLDLHLTAWKSGLKTTYYVRSTSGTIDECDSCAS</sequence>
<dbReference type="InterPro" id="IPR013509">
    <property type="entry name" value="RNR_lsu_N"/>
</dbReference>
<dbReference type="InterPro" id="IPR000788">
    <property type="entry name" value="RNR_lg_C"/>
</dbReference>
<evidence type="ECO:0000256" key="6">
    <source>
        <dbReference type="ARBA" id="ARBA00023002"/>
    </source>
</evidence>
<dbReference type="SUPFAM" id="SSF51998">
    <property type="entry name" value="PFL-like glycyl radical enzymes"/>
    <property type="match status" value="1"/>
</dbReference>
<dbReference type="NCBIfam" id="NF006665">
    <property type="entry name" value="PRK09209.1"/>
    <property type="match status" value="1"/>
</dbReference>
<dbReference type="InterPro" id="IPR039718">
    <property type="entry name" value="Rrm1"/>
</dbReference>
<comment type="caution">
    <text evidence="12">The sequence shown here is derived from an EMBL/GenBank/DDBJ whole genome shotgun (WGS) entry which is preliminary data.</text>
</comment>
<proteinExistence type="inferred from homology"/>
<comment type="catalytic activity">
    <reaction evidence="8 10">
        <text>a 2'-deoxyribonucleoside 5'-diphosphate + [thioredoxin]-disulfide + H2O = a ribonucleoside 5'-diphosphate + [thioredoxin]-dithiol</text>
        <dbReference type="Rhea" id="RHEA:23252"/>
        <dbReference type="Rhea" id="RHEA-COMP:10698"/>
        <dbReference type="Rhea" id="RHEA-COMP:10700"/>
        <dbReference type="ChEBI" id="CHEBI:15377"/>
        <dbReference type="ChEBI" id="CHEBI:29950"/>
        <dbReference type="ChEBI" id="CHEBI:50058"/>
        <dbReference type="ChEBI" id="CHEBI:57930"/>
        <dbReference type="ChEBI" id="CHEBI:73316"/>
        <dbReference type="EC" id="1.17.4.1"/>
    </reaction>
</comment>
<dbReference type="PROSITE" id="PS00089">
    <property type="entry name" value="RIBORED_LARGE"/>
    <property type="match status" value="1"/>
</dbReference>
<evidence type="ECO:0000256" key="8">
    <source>
        <dbReference type="ARBA" id="ARBA00047754"/>
    </source>
</evidence>
<dbReference type="PATRIC" id="fig|1422.17.peg.3008"/>
<dbReference type="GO" id="GO:0005524">
    <property type="term" value="F:ATP binding"/>
    <property type="evidence" value="ECO:0007669"/>
    <property type="project" value="UniProtKB-UniRule"/>
</dbReference>
<dbReference type="NCBIfam" id="TIGR02506">
    <property type="entry name" value="NrdE_NrdA"/>
    <property type="match status" value="1"/>
</dbReference>
<evidence type="ECO:0000313" key="12">
    <source>
        <dbReference type="EMBL" id="KYD34188.1"/>
    </source>
</evidence>
<evidence type="ECO:0000256" key="1">
    <source>
        <dbReference type="ARBA" id="ARBA00010406"/>
    </source>
</evidence>
<keyword evidence="4 9" id="KW-0547">Nucleotide-binding</keyword>
<dbReference type="GO" id="GO:0005971">
    <property type="term" value="C:ribonucleoside-diphosphate reductase complex"/>
    <property type="evidence" value="ECO:0007669"/>
    <property type="project" value="TreeGrafter"/>
</dbReference>
<dbReference type="PANTHER" id="PTHR11573">
    <property type="entry name" value="RIBONUCLEOSIDE-DIPHOSPHATE REDUCTASE LARGE CHAIN"/>
    <property type="match status" value="1"/>
</dbReference>
<dbReference type="SUPFAM" id="SSF48168">
    <property type="entry name" value="R1 subunit of ribonucleotide reductase, N-terminal domain"/>
    <property type="match status" value="1"/>
</dbReference>
<evidence type="ECO:0000256" key="2">
    <source>
        <dbReference type="ARBA" id="ARBA00012274"/>
    </source>
</evidence>
<dbReference type="Pfam" id="PF02867">
    <property type="entry name" value="Ribonuc_red_lgC"/>
    <property type="match status" value="1"/>
</dbReference>
<organism evidence="12 13">
    <name type="scientific">Geobacillus stearothermophilus</name>
    <name type="common">Bacillus stearothermophilus</name>
    <dbReference type="NCBI Taxonomy" id="1422"/>
    <lineage>
        <taxon>Bacteria</taxon>
        <taxon>Bacillati</taxon>
        <taxon>Bacillota</taxon>
        <taxon>Bacilli</taxon>
        <taxon>Bacillales</taxon>
        <taxon>Anoxybacillaceae</taxon>
        <taxon>Geobacillus</taxon>
    </lineage>
</organism>
<dbReference type="Gene3D" id="3.20.70.20">
    <property type="match status" value="1"/>
</dbReference>
<dbReference type="AlphaFoldDB" id="A0A150NBW9"/>
<dbReference type="InterPro" id="IPR005144">
    <property type="entry name" value="ATP-cone_dom"/>
</dbReference>
<keyword evidence="6 10" id="KW-0560">Oxidoreductase</keyword>
<dbReference type="CDD" id="cd01679">
    <property type="entry name" value="RNR_I"/>
    <property type="match status" value="1"/>
</dbReference>
<dbReference type="PRINTS" id="PR01183">
    <property type="entry name" value="RIBORDTASEM1"/>
</dbReference>
<evidence type="ECO:0000256" key="4">
    <source>
        <dbReference type="ARBA" id="ARBA00022741"/>
    </source>
</evidence>
<dbReference type="PANTHER" id="PTHR11573:SF6">
    <property type="entry name" value="RIBONUCLEOSIDE-DIPHOSPHATE REDUCTASE LARGE SUBUNIT"/>
    <property type="match status" value="1"/>
</dbReference>
<comment type="function">
    <text evidence="10">Provides the precursors necessary for DNA synthesis. Catalyzes the biosynthesis of deoxyribonucleotides from the corresponding ribonucleotides.</text>
</comment>
<evidence type="ECO:0000313" key="13">
    <source>
        <dbReference type="Proteomes" id="UP000075517"/>
    </source>
</evidence>
<dbReference type="InterPro" id="IPR013346">
    <property type="entry name" value="NrdE_NrdA_C"/>
</dbReference>
<accession>A0A150NBW9</accession>
<dbReference type="InterPro" id="IPR008926">
    <property type="entry name" value="RNR_R1-su_N"/>
</dbReference>
<dbReference type="FunFam" id="3.20.70.20:FF:000014">
    <property type="entry name" value="Ribonucleoside-diphosphate reductase"/>
    <property type="match status" value="1"/>
</dbReference>
<keyword evidence="7 10" id="KW-0215">Deoxyribonucleotide synthesis</keyword>
<dbReference type="GO" id="GO:0009263">
    <property type="term" value="P:deoxyribonucleotide biosynthetic process"/>
    <property type="evidence" value="ECO:0007669"/>
    <property type="project" value="UniProtKB-KW"/>
</dbReference>
<reference evidence="12 13" key="1">
    <citation type="submission" date="2016-01" db="EMBL/GenBank/DDBJ databases">
        <title>Draft Genome Sequences of Seven Thermophilic Sporeformers Isolated from Foods.</title>
        <authorList>
            <person name="Berendsen E.M."/>
            <person name="Wells-Bennik M.H."/>
            <person name="Krawcyk A.O."/>
            <person name="De Jong A."/>
            <person name="Holsappel S."/>
            <person name="Eijlander R.T."/>
            <person name="Kuipers O.P."/>
        </authorList>
    </citation>
    <scope>NUCLEOTIDE SEQUENCE [LARGE SCALE GENOMIC DNA]</scope>
    <source>
        <strain evidence="12 13">B4114</strain>
    </source>
</reference>
<evidence type="ECO:0000256" key="9">
    <source>
        <dbReference type="PROSITE-ProRule" id="PRU00492"/>
    </source>
</evidence>
<gene>
    <name evidence="12" type="ORF">B4114_0756</name>
</gene>
<name>A0A150NBW9_GEOSE</name>
<protein>
    <recommendedName>
        <fullName evidence="2 10">Ribonucleoside-diphosphate reductase</fullName>
        <ecNumber evidence="2 10">1.17.4.1</ecNumber>
    </recommendedName>
</protein>
<keyword evidence="3" id="KW-0021">Allosteric enzyme</keyword>
<keyword evidence="5 9" id="KW-0067">ATP-binding</keyword>
<dbReference type="UniPathway" id="UPA00326"/>
<dbReference type="Proteomes" id="UP000075517">
    <property type="component" value="Unassembled WGS sequence"/>
</dbReference>
<evidence type="ECO:0000256" key="7">
    <source>
        <dbReference type="ARBA" id="ARBA00023116"/>
    </source>
</evidence>